<comment type="caution">
    <text evidence="1">The sequence shown here is derived from an EMBL/GenBank/DDBJ whole genome shotgun (WGS) entry which is preliminary data.</text>
</comment>
<accession>R3WSE7</accession>
<dbReference type="Proteomes" id="UP000013785">
    <property type="component" value="Unassembled WGS sequence"/>
</dbReference>
<dbReference type="InterPro" id="IPR001646">
    <property type="entry name" value="5peptide_repeat"/>
</dbReference>
<dbReference type="SUPFAM" id="SSF141571">
    <property type="entry name" value="Pentapeptide repeat-like"/>
    <property type="match status" value="1"/>
</dbReference>
<protein>
    <submittedName>
        <fullName evidence="1">Pentapeptide repeat protein</fullName>
    </submittedName>
</protein>
<dbReference type="eggNOG" id="COG1357">
    <property type="taxonomic scope" value="Bacteria"/>
</dbReference>
<reference evidence="1 2" key="1">
    <citation type="submission" date="2013-02" db="EMBL/GenBank/DDBJ databases">
        <title>The Genome Sequence of Enterococcus phoeniculicola BAA-412.</title>
        <authorList>
            <consortium name="The Broad Institute Genome Sequencing Platform"/>
            <consortium name="The Broad Institute Genome Sequencing Center for Infectious Disease"/>
            <person name="Earl A.M."/>
            <person name="Gilmore M.S."/>
            <person name="Lebreton F."/>
            <person name="Walker B."/>
            <person name="Young S.K."/>
            <person name="Zeng Q."/>
            <person name="Gargeya S."/>
            <person name="Fitzgerald M."/>
            <person name="Haas B."/>
            <person name="Abouelleil A."/>
            <person name="Alvarado L."/>
            <person name="Arachchi H.M."/>
            <person name="Berlin A.M."/>
            <person name="Chapman S.B."/>
            <person name="Dewar J."/>
            <person name="Goldberg J."/>
            <person name="Griggs A."/>
            <person name="Gujja S."/>
            <person name="Hansen M."/>
            <person name="Howarth C."/>
            <person name="Imamovic A."/>
            <person name="Larimer J."/>
            <person name="McCowan C."/>
            <person name="Murphy C."/>
            <person name="Neiman D."/>
            <person name="Pearson M."/>
            <person name="Priest M."/>
            <person name="Roberts A."/>
            <person name="Saif S."/>
            <person name="Shea T."/>
            <person name="Sisk P."/>
            <person name="Sykes S."/>
            <person name="Wortman J."/>
            <person name="Nusbaum C."/>
            <person name="Birren B."/>
        </authorList>
    </citation>
    <scope>NUCLEOTIDE SEQUENCE [LARGE SCALE GENOMIC DNA]</scope>
    <source>
        <strain evidence="1 2">ATCC BAA-412</strain>
    </source>
</reference>
<dbReference type="Gene3D" id="2.160.20.80">
    <property type="entry name" value="E3 ubiquitin-protein ligase SopA"/>
    <property type="match status" value="1"/>
</dbReference>
<dbReference type="OrthoDB" id="9798656at2"/>
<organism evidence="1 2">
    <name type="scientific">Enterococcus phoeniculicola ATCC BAA-412</name>
    <dbReference type="NCBI Taxonomy" id="1158610"/>
    <lineage>
        <taxon>Bacteria</taxon>
        <taxon>Bacillati</taxon>
        <taxon>Bacillota</taxon>
        <taxon>Bacilli</taxon>
        <taxon>Lactobacillales</taxon>
        <taxon>Enterococcaceae</taxon>
        <taxon>Enterococcus</taxon>
    </lineage>
</organism>
<proteinExistence type="predicted"/>
<dbReference type="EMBL" id="AJAT01000013">
    <property type="protein sequence ID" value="EOL44750.1"/>
    <property type="molecule type" value="Genomic_DNA"/>
</dbReference>
<gene>
    <name evidence="1" type="ORF">UC3_01567</name>
</gene>
<dbReference type="RefSeq" id="WP_010768230.1">
    <property type="nucleotide sequence ID" value="NZ_ASWE01000003.1"/>
</dbReference>
<evidence type="ECO:0000313" key="1">
    <source>
        <dbReference type="EMBL" id="EOL44750.1"/>
    </source>
</evidence>
<dbReference type="STRING" id="154621.RV11_GL002500"/>
<dbReference type="AlphaFoldDB" id="R3WSE7"/>
<dbReference type="PANTHER" id="PTHR42999">
    <property type="entry name" value="ANTIBIOTIC RESISTANCE PROTEIN MCBG"/>
    <property type="match status" value="1"/>
</dbReference>
<name>R3WSE7_9ENTE</name>
<dbReference type="InterPro" id="IPR052949">
    <property type="entry name" value="PA_immunity-related"/>
</dbReference>
<dbReference type="Pfam" id="PF13599">
    <property type="entry name" value="Pentapeptide_4"/>
    <property type="match status" value="1"/>
</dbReference>
<dbReference type="PANTHER" id="PTHR42999:SF1">
    <property type="entry name" value="PENTAPEPTIDE REPEAT-CONTAINING PROTEIN"/>
    <property type="match status" value="1"/>
</dbReference>
<dbReference type="HOGENOM" id="CLU_033401_5_0_9"/>
<evidence type="ECO:0000313" key="2">
    <source>
        <dbReference type="Proteomes" id="UP000013785"/>
    </source>
</evidence>
<sequence length="210" mass="23717">MKKTTPAAPILPALTNSDIYLEDEAIFQGIHAADLDLSYDTCSNLVIREAHLQRLVMQRTQLERFECSNVIFENCDLSNLEWIAGSFQQVLFKQCKLTGTNFAESYLRDCQFDNCLATLSSFSNTNLKTVTFSNCELTDSEFVEVTWKQLVLEENQLTGSSWFHTKLAHLNLSTNTFDSIALSQEWMKGLIVNQEQAIVIAMGLGLVIED</sequence>
<keyword evidence="2" id="KW-1185">Reference proteome</keyword>
<dbReference type="PATRIC" id="fig|1158610.3.peg.1553"/>